<feature type="signal peptide" evidence="1">
    <location>
        <begin position="1"/>
        <end position="16"/>
    </location>
</feature>
<evidence type="ECO:0000256" key="1">
    <source>
        <dbReference type="SAM" id="SignalP"/>
    </source>
</evidence>
<protein>
    <submittedName>
        <fullName evidence="2">Uncharacterized protein</fullName>
    </submittedName>
</protein>
<keyword evidence="3" id="KW-1185">Reference proteome</keyword>
<comment type="caution">
    <text evidence="2">The sequence shown here is derived from an EMBL/GenBank/DDBJ whole genome shotgun (WGS) entry which is preliminary data.</text>
</comment>
<accession>A0AAV7QAX5</accession>
<sequence length="58" mass="6558">VKLVMKLLGMMSSCIAIVPNARLHMRPLQQCLATQWTQAQGQLQDLVLIDRQTHTSLQ</sequence>
<dbReference type="EMBL" id="JANPWB010000010">
    <property type="protein sequence ID" value="KAJ1136384.1"/>
    <property type="molecule type" value="Genomic_DNA"/>
</dbReference>
<organism evidence="2 3">
    <name type="scientific">Pleurodeles waltl</name>
    <name type="common">Iberian ribbed newt</name>
    <dbReference type="NCBI Taxonomy" id="8319"/>
    <lineage>
        <taxon>Eukaryota</taxon>
        <taxon>Metazoa</taxon>
        <taxon>Chordata</taxon>
        <taxon>Craniata</taxon>
        <taxon>Vertebrata</taxon>
        <taxon>Euteleostomi</taxon>
        <taxon>Amphibia</taxon>
        <taxon>Batrachia</taxon>
        <taxon>Caudata</taxon>
        <taxon>Salamandroidea</taxon>
        <taxon>Salamandridae</taxon>
        <taxon>Pleurodelinae</taxon>
        <taxon>Pleurodeles</taxon>
    </lineage>
</organism>
<reference evidence="2" key="1">
    <citation type="journal article" date="2022" name="bioRxiv">
        <title>Sequencing and chromosome-scale assembly of the giantPleurodeles waltlgenome.</title>
        <authorList>
            <person name="Brown T."/>
            <person name="Elewa A."/>
            <person name="Iarovenko S."/>
            <person name="Subramanian E."/>
            <person name="Araus A.J."/>
            <person name="Petzold A."/>
            <person name="Susuki M."/>
            <person name="Suzuki K.-i.T."/>
            <person name="Hayashi T."/>
            <person name="Toyoda A."/>
            <person name="Oliveira C."/>
            <person name="Osipova E."/>
            <person name="Leigh N.D."/>
            <person name="Simon A."/>
            <person name="Yun M.H."/>
        </authorList>
    </citation>
    <scope>NUCLEOTIDE SEQUENCE</scope>
    <source>
        <strain evidence="2">20211129_DDA</strain>
        <tissue evidence="2">Liver</tissue>
    </source>
</reference>
<evidence type="ECO:0000313" key="2">
    <source>
        <dbReference type="EMBL" id="KAJ1136384.1"/>
    </source>
</evidence>
<feature type="non-terminal residue" evidence="2">
    <location>
        <position position="1"/>
    </location>
</feature>
<dbReference type="AlphaFoldDB" id="A0AAV7QAX5"/>
<dbReference type="Proteomes" id="UP001066276">
    <property type="component" value="Chromosome 6"/>
</dbReference>
<name>A0AAV7QAX5_PLEWA</name>
<feature type="non-terminal residue" evidence="2">
    <location>
        <position position="58"/>
    </location>
</feature>
<keyword evidence="1" id="KW-0732">Signal</keyword>
<proteinExistence type="predicted"/>
<feature type="chain" id="PRO_5043653154" evidence="1">
    <location>
        <begin position="17"/>
        <end position="58"/>
    </location>
</feature>
<evidence type="ECO:0000313" key="3">
    <source>
        <dbReference type="Proteomes" id="UP001066276"/>
    </source>
</evidence>
<gene>
    <name evidence="2" type="ORF">NDU88_002801</name>
</gene>